<evidence type="ECO:0000313" key="5">
    <source>
        <dbReference type="Proteomes" id="UP000317977"/>
    </source>
</evidence>
<feature type="compositionally biased region" description="Basic and acidic residues" evidence="1">
    <location>
        <begin position="158"/>
        <end position="172"/>
    </location>
</feature>
<dbReference type="OrthoDB" id="283946at2"/>
<keyword evidence="2" id="KW-0472">Membrane</keyword>
<proteinExistence type="predicted"/>
<evidence type="ECO:0000256" key="2">
    <source>
        <dbReference type="SAM" id="Phobius"/>
    </source>
</evidence>
<name>A0A5C6FA10_9BACT</name>
<dbReference type="InterPro" id="IPR041657">
    <property type="entry name" value="HTH_17"/>
</dbReference>
<evidence type="ECO:0000259" key="3">
    <source>
        <dbReference type="Pfam" id="PF12728"/>
    </source>
</evidence>
<organism evidence="4 5">
    <name type="scientific">Rubripirellula reticaptiva</name>
    <dbReference type="NCBI Taxonomy" id="2528013"/>
    <lineage>
        <taxon>Bacteria</taxon>
        <taxon>Pseudomonadati</taxon>
        <taxon>Planctomycetota</taxon>
        <taxon>Planctomycetia</taxon>
        <taxon>Pirellulales</taxon>
        <taxon>Pirellulaceae</taxon>
        <taxon>Rubripirellula</taxon>
    </lineage>
</organism>
<dbReference type="Pfam" id="PF12728">
    <property type="entry name" value="HTH_17"/>
    <property type="match status" value="1"/>
</dbReference>
<dbReference type="RefSeq" id="WP_146532185.1">
    <property type="nucleotide sequence ID" value="NZ_SJPX01000001.1"/>
</dbReference>
<accession>A0A5C6FA10</accession>
<feature type="compositionally biased region" description="Gly residues" evidence="1">
    <location>
        <begin position="72"/>
        <end position="82"/>
    </location>
</feature>
<feature type="region of interest" description="Disordered" evidence="1">
    <location>
        <begin position="142"/>
        <end position="216"/>
    </location>
</feature>
<feature type="domain" description="Helix-turn-helix" evidence="3">
    <location>
        <begin position="4"/>
        <end position="49"/>
    </location>
</feature>
<protein>
    <submittedName>
        <fullName evidence="4">Helix-turn-helix domain protein</fullName>
    </submittedName>
</protein>
<reference evidence="4 5" key="1">
    <citation type="submission" date="2019-02" db="EMBL/GenBank/DDBJ databases">
        <title>Deep-cultivation of Planctomycetes and their phenomic and genomic characterization uncovers novel biology.</title>
        <authorList>
            <person name="Wiegand S."/>
            <person name="Jogler M."/>
            <person name="Boedeker C."/>
            <person name="Pinto D."/>
            <person name="Vollmers J."/>
            <person name="Rivas-Marin E."/>
            <person name="Kohn T."/>
            <person name="Peeters S.H."/>
            <person name="Heuer A."/>
            <person name="Rast P."/>
            <person name="Oberbeckmann S."/>
            <person name="Bunk B."/>
            <person name="Jeske O."/>
            <person name="Meyerdierks A."/>
            <person name="Storesund J.E."/>
            <person name="Kallscheuer N."/>
            <person name="Luecker S."/>
            <person name="Lage O.M."/>
            <person name="Pohl T."/>
            <person name="Merkel B.J."/>
            <person name="Hornburger P."/>
            <person name="Mueller R.-W."/>
            <person name="Bruemmer F."/>
            <person name="Labrenz M."/>
            <person name="Spormann A.M."/>
            <person name="Op Den Camp H."/>
            <person name="Overmann J."/>
            <person name="Amann R."/>
            <person name="Jetten M.S.M."/>
            <person name="Mascher T."/>
            <person name="Medema M.H."/>
            <person name="Devos D.P."/>
            <person name="Kaster A.-K."/>
            <person name="Ovreas L."/>
            <person name="Rohde M."/>
            <person name="Galperin M.Y."/>
            <person name="Jogler C."/>
        </authorList>
    </citation>
    <scope>NUCLEOTIDE SEQUENCE [LARGE SCALE GENOMIC DNA]</scope>
    <source>
        <strain evidence="4 5">Poly59</strain>
    </source>
</reference>
<comment type="caution">
    <text evidence="4">The sequence shown here is derived from an EMBL/GenBank/DDBJ whole genome shotgun (WGS) entry which is preliminary data.</text>
</comment>
<feature type="region of interest" description="Disordered" evidence="1">
    <location>
        <begin position="57"/>
        <end position="93"/>
    </location>
</feature>
<feature type="compositionally biased region" description="Low complexity" evidence="1">
    <location>
        <begin position="205"/>
        <end position="216"/>
    </location>
</feature>
<keyword evidence="5" id="KW-1185">Reference proteome</keyword>
<dbReference type="Proteomes" id="UP000317977">
    <property type="component" value="Unassembled WGS sequence"/>
</dbReference>
<dbReference type="EMBL" id="SJPX01000001">
    <property type="protein sequence ID" value="TWU57254.1"/>
    <property type="molecule type" value="Genomic_DNA"/>
</dbReference>
<feature type="compositionally biased region" description="Gly residues" evidence="1">
    <location>
        <begin position="366"/>
        <end position="375"/>
    </location>
</feature>
<sequence>MADYLSLEEAAQKLGISTERLVELRSQGKVRGFRDGSSWKFPENAIEQLQDDLADLSSGGGSGISFDEGSDLGIGGDSGESGGSDVNLVPSEGEGSDVAIVASDSDLMMESAGGNLLEIDSADLQLDGSAILHDSAQLDLAIEPNAGSTGPVTDEELREIADSHPDALRPEAGDNGSGLSFDDDDEDSGELVLGSDDDDSAMDVLGDAGSGLASAGASSLELMNDLNPSDDNSNVGSMGSRGVDVLSELDLLSAEQSGSGLISGDSENLLMSSGLGSSIGADAFSDSDVSGIDDALDDDDDLVIADDDDDLVISSAGSDISVAGDSGINLMSPSDSGLSLESEPLDLAGSSISALDLGAELSDGSGSSGSGGGSGSMVDFQADEEFQLSPSGIGLDADMESGSQVIDVEESGEVAEAVEFDDAGFGDADPLGGDVFGAADGGEEAAFAVDEEDGMVEIDESSAPVAMGAVGMGGYEVPFTLLQCVTLMLVLLVLGLGGMLMTDLVRNMWTYTETSAPVSSLTDSLVGLMGWGQ</sequence>
<feature type="region of interest" description="Disordered" evidence="1">
    <location>
        <begin position="359"/>
        <end position="378"/>
    </location>
</feature>
<feature type="transmembrane region" description="Helical" evidence="2">
    <location>
        <begin position="480"/>
        <end position="501"/>
    </location>
</feature>
<gene>
    <name evidence="4" type="ORF">Poly59_01610</name>
</gene>
<keyword evidence="2" id="KW-0812">Transmembrane</keyword>
<keyword evidence="2" id="KW-1133">Transmembrane helix</keyword>
<dbReference type="AlphaFoldDB" id="A0A5C6FA10"/>
<evidence type="ECO:0000256" key="1">
    <source>
        <dbReference type="SAM" id="MobiDB-lite"/>
    </source>
</evidence>
<evidence type="ECO:0000313" key="4">
    <source>
        <dbReference type="EMBL" id="TWU57254.1"/>
    </source>
</evidence>
<feature type="compositionally biased region" description="Acidic residues" evidence="1">
    <location>
        <begin position="181"/>
        <end position="201"/>
    </location>
</feature>